<dbReference type="Gene3D" id="3.30.497.10">
    <property type="entry name" value="Antithrombin, subunit I, domain 2"/>
    <property type="match status" value="1"/>
</dbReference>
<evidence type="ECO:0000259" key="4">
    <source>
        <dbReference type="SMART" id="SM00093"/>
    </source>
</evidence>
<feature type="domain" description="Serpin" evidence="4">
    <location>
        <begin position="52"/>
        <end position="407"/>
    </location>
</feature>
<dbReference type="Proteomes" id="UP001608902">
    <property type="component" value="Unassembled WGS sequence"/>
</dbReference>
<comment type="similarity">
    <text evidence="1 2">Belongs to the serpin family.</text>
</comment>
<dbReference type="CDD" id="cd00172">
    <property type="entry name" value="serpin"/>
    <property type="match status" value="1"/>
</dbReference>
<dbReference type="InterPro" id="IPR042178">
    <property type="entry name" value="Serpin_sf_1"/>
</dbReference>
<dbReference type="PANTHER" id="PTHR11461">
    <property type="entry name" value="SERINE PROTEASE INHIBITOR, SERPIN"/>
    <property type="match status" value="1"/>
</dbReference>
<dbReference type="Gene3D" id="2.30.39.10">
    <property type="entry name" value="Alpha-1-antitrypsin, domain 1"/>
    <property type="match status" value="1"/>
</dbReference>
<protein>
    <recommendedName>
        <fullName evidence="4">Serpin domain-containing protein</fullName>
    </recommendedName>
</protein>
<dbReference type="Pfam" id="PF00079">
    <property type="entry name" value="Serpin"/>
    <property type="match status" value="1"/>
</dbReference>
<evidence type="ECO:0000313" key="5">
    <source>
        <dbReference type="EMBL" id="MFH4973539.1"/>
    </source>
</evidence>
<dbReference type="PANTHER" id="PTHR11461:SF211">
    <property type="entry name" value="GH10112P-RELATED"/>
    <property type="match status" value="1"/>
</dbReference>
<comment type="caution">
    <text evidence="5">The sequence shown here is derived from an EMBL/GenBank/DDBJ whole genome shotgun (WGS) entry which is preliminary data.</text>
</comment>
<dbReference type="InterPro" id="IPR000215">
    <property type="entry name" value="Serpin_fam"/>
</dbReference>
<evidence type="ECO:0000313" key="6">
    <source>
        <dbReference type="Proteomes" id="UP001608902"/>
    </source>
</evidence>
<gene>
    <name evidence="5" type="ORF">AB6A40_000248</name>
</gene>
<name>A0ABD6E5Z9_9BILA</name>
<organism evidence="5 6">
    <name type="scientific">Gnathostoma spinigerum</name>
    <dbReference type="NCBI Taxonomy" id="75299"/>
    <lineage>
        <taxon>Eukaryota</taxon>
        <taxon>Metazoa</taxon>
        <taxon>Ecdysozoa</taxon>
        <taxon>Nematoda</taxon>
        <taxon>Chromadorea</taxon>
        <taxon>Rhabditida</taxon>
        <taxon>Spirurina</taxon>
        <taxon>Gnathostomatomorpha</taxon>
        <taxon>Gnathostomatoidea</taxon>
        <taxon>Gnathostomatidae</taxon>
        <taxon>Gnathostoma</taxon>
    </lineage>
</organism>
<dbReference type="AlphaFoldDB" id="A0ABD6E5Z9"/>
<dbReference type="EMBL" id="JBGFUD010000063">
    <property type="protein sequence ID" value="MFH4973539.1"/>
    <property type="molecule type" value="Genomic_DNA"/>
</dbReference>
<evidence type="ECO:0000256" key="2">
    <source>
        <dbReference type="RuleBase" id="RU000411"/>
    </source>
</evidence>
<accession>A0ABD6E5Z9</accession>
<dbReference type="InterPro" id="IPR042185">
    <property type="entry name" value="Serpin_sf_2"/>
</dbReference>
<dbReference type="SUPFAM" id="SSF56574">
    <property type="entry name" value="Serpins"/>
    <property type="match status" value="1"/>
</dbReference>
<evidence type="ECO:0000256" key="1">
    <source>
        <dbReference type="ARBA" id="ARBA00009500"/>
    </source>
</evidence>
<keyword evidence="6" id="KW-1185">Reference proteome</keyword>
<sequence>MSNILIFFLLGSALFLTAKSEEHSEQTGSVVSTGKTESSEVAMAEAQADFALKLFKADPSLDDKPSIMSPISVAIALAMTYAGAEGNTKTQMENVLAQGSNKDEILKFFAATMNELAQSNTGYKLEAANKVFVKGGLALLPTYINIIKKTFMGQLQEINFGAAAAAAKLINDWVEEKTNGKIKDLLSPGSISDETRMILVNAIYFKGQWMWKFKEGETKLETFYAKQNEERKVDMMRIKSSFSYISNSEVAVLGMPYKEREVYMYVFLPHEKYGLGDFLNKTTGKQLLELIKNSVTREVKVRFPKFKIDTKLGLVPALQSIGLTNAFSGSANFSGISKEDLFISDVIHQAFVEVNEEGTEAAAATAIVMMATSLNAAPPEPIRFTADHPFLFTIVKGDIILFMGAYY</sequence>
<dbReference type="PROSITE" id="PS00284">
    <property type="entry name" value="SERPIN"/>
    <property type="match status" value="1"/>
</dbReference>
<keyword evidence="3" id="KW-0732">Signal</keyword>
<evidence type="ECO:0000256" key="3">
    <source>
        <dbReference type="SAM" id="SignalP"/>
    </source>
</evidence>
<dbReference type="InterPro" id="IPR023796">
    <property type="entry name" value="Serpin_dom"/>
</dbReference>
<reference evidence="5 6" key="1">
    <citation type="submission" date="2024-08" db="EMBL/GenBank/DDBJ databases">
        <title>Gnathostoma spinigerum genome.</title>
        <authorList>
            <person name="Gonzalez-Bertolin B."/>
            <person name="Monzon S."/>
            <person name="Zaballos A."/>
            <person name="Jimenez P."/>
            <person name="Dekumyoy P."/>
            <person name="Varona S."/>
            <person name="Cuesta I."/>
            <person name="Sumanam S."/>
            <person name="Adisakwattana P."/>
            <person name="Gasser R.B."/>
            <person name="Hernandez-Gonzalez A."/>
            <person name="Young N.D."/>
            <person name="Perteguer M.J."/>
        </authorList>
    </citation>
    <scope>NUCLEOTIDE SEQUENCE [LARGE SCALE GENOMIC DNA]</scope>
    <source>
        <strain evidence="5">AL3</strain>
        <tissue evidence="5">Liver</tissue>
    </source>
</reference>
<feature type="chain" id="PRO_5044774786" description="Serpin domain-containing protein" evidence="3">
    <location>
        <begin position="21"/>
        <end position="407"/>
    </location>
</feature>
<feature type="signal peptide" evidence="3">
    <location>
        <begin position="1"/>
        <end position="20"/>
    </location>
</feature>
<dbReference type="InterPro" id="IPR036186">
    <property type="entry name" value="Serpin_sf"/>
</dbReference>
<dbReference type="InterPro" id="IPR023795">
    <property type="entry name" value="Serpin_CS"/>
</dbReference>
<dbReference type="SMART" id="SM00093">
    <property type="entry name" value="SERPIN"/>
    <property type="match status" value="1"/>
</dbReference>
<proteinExistence type="inferred from homology"/>